<accession>Q39SJ0</accession>
<keyword evidence="5" id="KW-1185">Reference proteome</keyword>
<keyword evidence="1" id="KW-0175">Coiled coil</keyword>
<dbReference type="EMBL" id="CP000148">
    <property type="protein sequence ID" value="ABB32784.1"/>
    <property type="molecule type" value="Genomic_DNA"/>
</dbReference>
<organism evidence="4 5">
    <name type="scientific">Geobacter metallireducens (strain ATCC 53774 / DSM 7210 / GS-15)</name>
    <dbReference type="NCBI Taxonomy" id="269799"/>
    <lineage>
        <taxon>Bacteria</taxon>
        <taxon>Pseudomonadati</taxon>
        <taxon>Thermodesulfobacteriota</taxon>
        <taxon>Desulfuromonadia</taxon>
        <taxon>Geobacterales</taxon>
        <taxon>Geobacteraceae</taxon>
        <taxon>Geobacter</taxon>
    </lineage>
</organism>
<dbReference type="NCBIfam" id="NF033542">
    <property type="entry name" value="transpos_IS110"/>
    <property type="match status" value="1"/>
</dbReference>
<evidence type="ECO:0000256" key="1">
    <source>
        <dbReference type="SAM" id="Coils"/>
    </source>
</evidence>
<evidence type="ECO:0000259" key="2">
    <source>
        <dbReference type="Pfam" id="PF01548"/>
    </source>
</evidence>
<reference evidence="4 5" key="2">
    <citation type="journal article" date="2009" name="BMC Microbiol.">
        <title>The genome sequence of Geobacter metallireducens: features of metabolism, physiology and regulation common and dissimilar to Geobacter sulfurreducens.</title>
        <authorList>
            <person name="Aklujkar M."/>
            <person name="Krushkal J."/>
            <person name="DiBartolo G."/>
            <person name="Lapidus A."/>
            <person name="Land M.L."/>
            <person name="Lovley D.R."/>
        </authorList>
    </citation>
    <scope>NUCLEOTIDE SEQUENCE [LARGE SCALE GENOMIC DNA]</scope>
    <source>
        <strain evidence="5">ATCC 53774 / DSM 7210 / GS-15</strain>
    </source>
</reference>
<dbReference type="AlphaFoldDB" id="Q39SJ0"/>
<dbReference type="Pfam" id="PF01548">
    <property type="entry name" value="DEDD_Tnp_IS110"/>
    <property type="match status" value="1"/>
</dbReference>
<dbReference type="GO" id="GO:0004803">
    <property type="term" value="F:transposase activity"/>
    <property type="evidence" value="ECO:0007669"/>
    <property type="project" value="InterPro"/>
</dbReference>
<dbReference type="HOGENOM" id="CLU_036902_1_2_7"/>
<gene>
    <name evidence="4" type="ordered locus">Gmet_2565</name>
</gene>
<dbReference type="PANTHER" id="PTHR33055:SF15">
    <property type="entry name" value="TRANSPOSASE-RELATED"/>
    <property type="match status" value="1"/>
</dbReference>
<dbReference type="InterPro" id="IPR003346">
    <property type="entry name" value="Transposase_20"/>
</dbReference>
<dbReference type="GO" id="GO:0003677">
    <property type="term" value="F:DNA binding"/>
    <property type="evidence" value="ECO:0007669"/>
    <property type="project" value="InterPro"/>
</dbReference>
<dbReference type="Pfam" id="PF02371">
    <property type="entry name" value="Transposase_20"/>
    <property type="match status" value="1"/>
</dbReference>
<dbReference type="KEGG" id="gme:Gmet_2565"/>
<dbReference type="PANTHER" id="PTHR33055">
    <property type="entry name" value="TRANSPOSASE FOR INSERTION SEQUENCE ELEMENT IS1111A"/>
    <property type="match status" value="1"/>
</dbReference>
<dbReference type="GO" id="GO:0006313">
    <property type="term" value="P:DNA transposition"/>
    <property type="evidence" value="ECO:0007669"/>
    <property type="project" value="InterPro"/>
</dbReference>
<reference evidence="4 5" key="1">
    <citation type="submission" date="2005-10" db="EMBL/GenBank/DDBJ databases">
        <title>Complete sequence of Geobacter metallireducens GS-15.</title>
        <authorList>
            <consortium name="US DOE Joint Genome Institute"/>
            <person name="Copeland A."/>
            <person name="Lucas S."/>
            <person name="Lapidus A."/>
            <person name="Barry K."/>
            <person name="Detter J.C."/>
            <person name="Glavina T."/>
            <person name="Hammon N."/>
            <person name="Israni S."/>
            <person name="Pitluck S."/>
            <person name="Di Bartolo G."/>
            <person name="Chain P."/>
            <person name="Schmutz J."/>
            <person name="Larimer F."/>
            <person name="Land M."/>
            <person name="Kyrpides N."/>
            <person name="Ivanova N."/>
            <person name="Richardson P."/>
        </authorList>
    </citation>
    <scope>NUCLEOTIDE SEQUENCE [LARGE SCALE GENOMIC DNA]</scope>
    <source>
        <strain evidence="5">ATCC 53774 / DSM 7210 / GS-15</strain>
    </source>
</reference>
<dbReference type="RefSeq" id="WP_004513469.1">
    <property type="nucleotide sequence ID" value="NC_007517.1"/>
</dbReference>
<dbReference type="InterPro" id="IPR047650">
    <property type="entry name" value="Transpos_IS110"/>
</dbReference>
<proteinExistence type="predicted"/>
<feature type="coiled-coil region" evidence="1">
    <location>
        <begin position="199"/>
        <end position="226"/>
    </location>
</feature>
<name>Q39SJ0_GEOMG</name>
<dbReference type="Proteomes" id="UP000007073">
    <property type="component" value="Chromosome"/>
</dbReference>
<dbReference type="InterPro" id="IPR002525">
    <property type="entry name" value="Transp_IS110-like_N"/>
</dbReference>
<protein>
    <submittedName>
        <fullName evidence="4">Transposase, IS110 family</fullName>
    </submittedName>
</protein>
<evidence type="ECO:0000259" key="3">
    <source>
        <dbReference type="Pfam" id="PF02371"/>
    </source>
</evidence>
<sequence length="358" mass="40016">MAKISLAGLQQFVVGFEDETFHVGIDVHKRSYHIALHRCDGRALSLVSPASPQAIIELLTGLNIRVGAVAYESGPTGFSLARMLFAAGFPVIVAAPSKIPRSVTPGAKCDRLDCLKLANYAAKGMLKSIAIPTQQEEARRTLLRRRHMLVDDVRRCKQRIKGLLLFLGVDEPKELEHWQIGVDAVLLALPIDSAAHMTLQSYLRELTFNQEELRRIEHQLKSLTKTEELANTMTCLQSIPGVGPVVATTFAMELFRPERFKRPEEVASYLGLAPVVRQSGNKSSSGRLVPAGQTRLRSLLIEAAWMWRSRDSYAENLYRRLLGKTGIAQKAIAVVARRLAIILWRLYVEQRPYRIVIS</sequence>
<evidence type="ECO:0000313" key="4">
    <source>
        <dbReference type="EMBL" id="ABB32784.1"/>
    </source>
</evidence>
<dbReference type="STRING" id="269799.Gmet_2565"/>
<evidence type="ECO:0000313" key="5">
    <source>
        <dbReference type="Proteomes" id="UP000007073"/>
    </source>
</evidence>
<feature type="domain" description="Transposase IS110-like N-terminal" evidence="2">
    <location>
        <begin position="23"/>
        <end position="165"/>
    </location>
</feature>
<dbReference type="eggNOG" id="COG3547">
    <property type="taxonomic scope" value="Bacteria"/>
</dbReference>
<feature type="domain" description="Transposase IS116/IS110/IS902 C-terminal" evidence="3">
    <location>
        <begin position="234"/>
        <end position="318"/>
    </location>
</feature>